<feature type="compositionally biased region" description="Basic and acidic residues" evidence="2">
    <location>
        <begin position="54"/>
        <end position="71"/>
    </location>
</feature>
<comment type="caution">
    <text evidence="3">The sequence shown here is derived from an EMBL/GenBank/DDBJ whole genome shotgun (WGS) entry which is preliminary data.</text>
</comment>
<feature type="region of interest" description="Disordered" evidence="2">
    <location>
        <begin position="630"/>
        <end position="678"/>
    </location>
</feature>
<evidence type="ECO:0000256" key="2">
    <source>
        <dbReference type="SAM" id="MobiDB-lite"/>
    </source>
</evidence>
<feature type="compositionally biased region" description="Basic and acidic residues" evidence="2">
    <location>
        <begin position="232"/>
        <end position="261"/>
    </location>
</feature>
<keyword evidence="4" id="KW-1185">Reference proteome</keyword>
<evidence type="ECO:0000256" key="1">
    <source>
        <dbReference type="SAM" id="Coils"/>
    </source>
</evidence>
<feature type="compositionally biased region" description="Basic and acidic residues" evidence="2">
    <location>
        <begin position="84"/>
        <end position="98"/>
    </location>
</feature>
<feature type="region of interest" description="Disordered" evidence="2">
    <location>
        <begin position="34"/>
        <end position="533"/>
    </location>
</feature>
<sequence>MDHPKPSVQIVVEEVVMEPIENLVQVDEQGFMEYVNRKELRSRRSRSRSRSRSNRRENAPEVRSADVDQKAVDGTQEESLVDNVKVEKLSETKEEIKVVESQQVPKGKSKQKKKQKDKEVKAEGGKVPSEKVEKVDEKPEGQPATVETNKADEKPDVLTAKVESTKSETQPLKVEDKKSEPQNKKGDKSKKSKEQAKKMTEVKKPEDKKPEVKPETAGTQKSEEPTMPVVTPEEKVEPKDQPKIPEEKATKEIQKPEEKKPAVQAKKSGKKEPKKPAAQPEKSTGKPEQQKQPEKQVQKSAEKLEQLKKVEEHVEKLKDKPEQPKKADEEVKKSLDKLEQSEKVEEQVEKLKDKSEPSKKIGEKVQKSENKKPESPKKPVEQKLKETVTTDVKVDDKKKEPEVTSCPMPKEKSKDKKKNKKDEKTPVEVPKKSDEPEIPKTVEISPELPSEPAIKESDPPAQNQSLTSEDSKDSGFCVITSESETAEFTHESSLLRDMVVVPPMDSPSAPPTEPPPQSRSPLPKSKGTSNLMSRNSAFSASLEHCSIEICETPSSKVQFYIDEDDDIVVISHATEEESSPPEIFSKQDRPSPYEVLKFISCDNIWLDKRAYHDAERDFFAEKSSKLKQKVSTIKHSYDPRDDDDKNNDKRRKGPKDPSFDAHSGSSTPKTERLVADLPGGIGSWNDYSTYLSLGQDPSRVDPRDHNPHSQKFSVVPNLSSSLYQTISLPLSSSSFSISTCSNYHLSSSQAHPSIQHLGTEISGSTKQLSSTNDQELPVTTIAVDNDPVHGYKESLESSVENLEVIVSRLEESLSSLPRDSLENMLSALAVILGELRKHDQRSNEIQKELDKVEAVEGEKLIAPVTRLRERIAGLIDQVEQGIAALGKAREIKHQREQQVALYKTFLEETDSWLRNLVLMISQQQSVLSYQTLVSELEARNQRMNELETLPEVSELARSLRAALLETYTRLKQKQQVYETHKSGSTGAFGLFTNYNHRAAVTGHA</sequence>
<accession>A0A8J5R9G2</accession>
<feature type="compositionally biased region" description="Basic and acidic residues" evidence="2">
    <location>
        <begin position="409"/>
        <end position="440"/>
    </location>
</feature>
<feature type="compositionally biased region" description="Basic and acidic residues" evidence="2">
    <location>
        <begin position="116"/>
        <end position="140"/>
    </location>
</feature>
<feature type="compositionally biased region" description="Pro residues" evidence="2">
    <location>
        <begin position="504"/>
        <end position="518"/>
    </location>
</feature>
<feature type="compositionally biased region" description="Basic and acidic residues" evidence="2">
    <location>
        <begin position="283"/>
        <end position="402"/>
    </location>
</feature>
<feature type="compositionally biased region" description="Basic and acidic residues" evidence="2">
    <location>
        <begin position="192"/>
        <end position="214"/>
    </location>
</feature>
<feature type="coiled-coil region" evidence="1">
    <location>
        <begin position="792"/>
        <end position="855"/>
    </location>
</feature>
<dbReference type="AlphaFoldDB" id="A0A8J5R9G2"/>
<proteinExistence type="predicted"/>
<dbReference type="EMBL" id="JAAOIC020000006">
    <property type="protein sequence ID" value="KAG8041858.1"/>
    <property type="molecule type" value="Genomic_DNA"/>
</dbReference>
<gene>
    <name evidence="3" type="ORF">G9C98_007162</name>
</gene>
<feature type="compositionally biased region" description="Basic and acidic residues" evidence="2">
    <location>
        <begin position="635"/>
        <end position="647"/>
    </location>
</feature>
<protein>
    <submittedName>
        <fullName evidence="3">Uncharacterized protein</fullName>
    </submittedName>
</protein>
<feature type="compositionally biased region" description="Basic residues" evidence="2">
    <location>
        <begin position="40"/>
        <end position="53"/>
    </location>
</feature>
<dbReference type="OrthoDB" id="7701726at2759"/>
<name>A0A8J5R9G2_9HYME</name>
<dbReference type="Proteomes" id="UP000729913">
    <property type="component" value="Unassembled WGS sequence"/>
</dbReference>
<reference evidence="3" key="2">
    <citation type="submission" date="2021-04" db="EMBL/GenBank/DDBJ databases">
        <title>Genome-wide patterns of bracovirus chromosomal integration into multiple host tissues during parasitism.</title>
        <authorList>
            <person name="Chebbi M.A.C."/>
        </authorList>
    </citation>
    <scope>NUCLEOTIDE SEQUENCE</scope>
    <source>
        <tissue evidence="3">Whole body</tissue>
    </source>
</reference>
<feature type="compositionally biased region" description="Basic and acidic residues" evidence="2">
    <location>
        <begin position="173"/>
        <end position="186"/>
    </location>
</feature>
<evidence type="ECO:0000313" key="4">
    <source>
        <dbReference type="Proteomes" id="UP000729913"/>
    </source>
</evidence>
<keyword evidence="1" id="KW-0175">Coiled coil</keyword>
<evidence type="ECO:0000313" key="3">
    <source>
        <dbReference type="EMBL" id="KAG8041858.1"/>
    </source>
</evidence>
<organism evidence="3 4">
    <name type="scientific">Cotesia typhae</name>
    <dbReference type="NCBI Taxonomy" id="2053667"/>
    <lineage>
        <taxon>Eukaryota</taxon>
        <taxon>Metazoa</taxon>
        <taxon>Ecdysozoa</taxon>
        <taxon>Arthropoda</taxon>
        <taxon>Hexapoda</taxon>
        <taxon>Insecta</taxon>
        <taxon>Pterygota</taxon>
        <taxon>Neoptera</taxon>
        <taxon>Endopterygota</taxon>
        <taxon>Hymenoptera</taxon>
        <taxon>Apocrita</taxon>
        <taxon>Ichneumonoidea</taxon>
        <taxon>Braconidae</taxon>
        <taxon>Microgastrinae</taxon>
        <taxon>Cotesia</taxon>
    </lineage>
</organism>
<reference evidence="3" key="1">
    <citation type="submission" date="2020-03" db="EMBL/GenBank/DDBJ databases">
        <authorList>
            <person name="Chebbi M.A."/>
            <person name="Drezen J.M."/>
        </authorList>
    </citation>
    <scope>NUCLEOTIDE SEQUENCE</scope>
    <source>
        <tissue evidence="3">Whole body</tissue>
    </source>
</reference>